<dbReference type="EMBL" id="CACRTW010000003">
    <property type="protein sequence ID" value="VYT65146.1"/>
    <property type="molecule type" value="Genomic_DNA"/>
</dbReference>
<organism evidence="1">
    <name type="scientific">Collinsella aerofaciens</name>
    <dbReference type="NCBI Taxonomy" id="74426"/>
    <lineage>
        <taxon>Bacteria</taxon>
        <taxon>Bacillati</taxon>
        <taxon>Actinomycetota</taxon>
        <taxon>Coriobacteriia</taxon>
        <taxon>Coriobacteriales</taxon>
        <taxon>Coriobacteriaceae</taxon>
        <taxon>Collinsella</taxon>
    </lineage>
</organism>
<reference evidence="1" key="1">
    <citation type="submission" date="2019-11" db="EMBL/GenBank/DDBJ databases">
        <authorList>
            <person name="Feng L."/>
        </authorList>
    </citation>
    <scope>NUCLEOTIDE SEQUENCE</scope>
    <source>
        <strain evidence="1">CaerofaciensLFYP39</strain>
    </source>
</reference>
<dbReference type="AlphaFoldDB" id="A0A6N2YGV3"/>
<evidence type="ECO:0000313" key="1">
    <source>
        <dbReference type="EMBL" id="VYT65146.1"/>
    </source>
</evidence>
<gene>
    <name evidence="1" type="ORF">CALFYP39_00221</name>
</gene>
<sequence length="158" mass="17658">MDFQTNQPDVYPGMDSQVDTASDFRKIADETINRNKLDAARQPYDELRRIGFGADEIGTAWARRQAEAKDAGCEDKFMPQLRKWLLDTSVKGCRKMVEAARQRTGRGEKHLRRAPDGAWLIIGDGPVHPVVDANGIVYRGDNKEAAIDLARKQATSSL</sequence>
<proteinExistence type="predicted"/>
<name>A0A6N2YGV3_9ACTN</name>
<accession>A0A6N2YGV3</accession>
<protein>
    <submittedName>
        <fullName evidence="1">Uncharacterized protein</fullName>
    </submittedName>
</protein>